<dbReference type="GO" id="GO:0005829">
    <property type="term" value="C:cytosol"/>
    <property type="evidence" value="ECO:0007669"/>
    <property type="project" value="TreeGrafter"/>
</dbReference>
<dbReference type="Pfam" id="PF03036">
    <property type="entry name" value="Perilipin"/>
    <property type="match status" value="1"/>
</dbReference>
<dbReference type="GO" id="GO:0019915">
    <property type="term" value="P:lipid storage"/>
    <property type="evidence" value="ECO:0007669"/>
    <property type="project" value="TreeGrafter"/>
</dbReference>
<dbReference type="PANTHER" id="PTHR14024:SF49">
    <property type="entry name" value="LIPID STORAGE DROPLETS SURFACE-BINDING PROTEIN 1"/>
    <property type="match status" value="1"/>
</dbReference>
<dbReference type="InterPro" id="IPR004279">
    <property type="entry name" value="Perilipin"/>
</dbReference>
<reference evidence="4" key="1">
    <citation type="submission" date="2024-04" db="EMBL/GenBank/DDBJ databases">
        <authorList>
            <consortium name="Molecular Ecology Group"/>
        </authorList>
    </citation>
    <scope>NUCLEOTIDE SEQUENCE</scope>
</reference>
<dbReference type="EMBL" id="OZ034833">
    <property type="protein sequence ID" value="CAL1675291.1"/>
    <property type="molecule type" value="Genomic_DNA"/>
</dbReference>
<proteinExistence type="inferred from homology"/>
<dbReference type="PANTHER" id="PTHR14024">
    <property type="entry name" value="PERILIPIN"/>
    <property type="match status" value="1"/>
</dbReference>
<evidence type="ECO:0000256" key="1">
    <source>
        <dbReference type="ARBA" id="ARBA00004502"/>
    </source>
</evidence>
<evidence type="ECO:0008006" key="6">
    <source>
        <dbReference type="Google" id="ProtNLM"/>
    </source>
</evidence>
<dbReference type="AlphaFoldDB" id="A0AAV2N5I8"/>
<keyword evidence="3" id="KW-0551">Lipid droplet</keyword>
<dbReference type="GO" id="GO:0010890">
    <property type="term" value="P:positive regulation of triglyceride storage"/>
    <property type="evidence" value="ECO:0007669"/>
    <property type="project" value="TreeGrafter"/>
</dbReference>
<accession>A0AAV2N5I8</accession>
<organism evidence="4 5">
    <name type="scientific">Lasius platythorax</name>
    <dbReference type="NCBI Taxonomy" id="488582"/>
    <lineage>
        <taxon>Eukaryota</taxon>
        <taxon>Metazoa</taxon>
        <taxon>Ecdysozoa</taxon>
        <taxon>Arthropoda</taxon>
        <taxon>Hexapoda</taxon>
        <taxon>Insecta</taxon>
        <taxon>Pterygota</taxon>
        <taxon>Neoptera</taxon>
        <taxon>Endopterygota</taxon>
        <taxon>Hymenoptera</taxon>
        <taxon>Apocrita</taxon>
        <taxon>Aculeata</taxon>
        <taxon>Formicoidea</taxon>
        <taxon>Formicidae</taxon>
        <taxon>Formicinae</taxon>
        <taxon>Lasius</taxon>
        <taxon>Lasius</taxon>
    </lineage>
</organism>
<dbReference type="GO" id="GO:0005811">
    <property type="term" value="C:lipid droplet"/>
    <property type="evidence" value="ECO:0007669"/>
    <property type="project" value="UniProtKB-SubCell"/>
</dbReference>
<comment type="similarity">
    <text evidence="2">Belongs to the perilipin family.</text>
</comment>
<evidence type="ECO:0000313" key="4">
    <source>
        <dbReference type="EMBL" id="CAL1675291.1"/>
    </source>
</evidence>
<gene>
    <name evidence="4" type="ORF">LPLAT_LOCUS1740</name>
</gene>
<sequence length="190" mass="20479">MTDPETSCEINERTSSIVRIAYHQLSVMCGTHDPTTPTSVVADANARNITCTRRLLALPVFASVSSALRNAYAVTRDSHESVATILDGAENGVRAGLEFASPVTGRIADVLETPLEAIDKAVCVGLDFVEERMPSVKLPPGQIYANMKDGVRNIFTSALETLRLLFGGNRIEDLSVASETAQEKIRKVSS</sequence>
<protein>
    <recommendedName>
        <fullName evidence="6">Perilipin-1</fullName>
    </recommendedName>
</protein>
<evidence type="ECO:0000256" key="2">
    <source>
        <dbReference type="ARBA" id="ARBA00006311"/>
    </source>
</evidence>
<dbReference type="Proteomes" id="UP001497644">
    <property type="component" value="Chromosome 10"/>
</dbReference>
<comment type="subcellular location">
    <subcellularLocation>
        <location evidence="1">Lipid droplet</location>
    </subcellularLocation>
</comment>
<evidence type="ECO:0000313" key="5">
    <source>
        <dbReference type="Proteomes" id="UP001497644"/>
    </source>
</evidence>
<name>A0AAV2N5I8_9HYME</name>
<evidence type="ECO:0000256" key="3">
    <source>
        <dbReference type="ARBA" id="ARBA00022677"/>
    </source>
</evidence>
<keyword evidence="5" id="KW-1185">Reference proteome</keyword>